<dbReference type="AlphaFoldDB" id="A0AAE0JRK0"/>
<protein>
    <submittedName>
        <fullName evidence="2">Uncharacterized protein</fullName>
    </submittedName>
</protein>
<sequence>MPKQGSFTLVPNPVGFQGLVSRAADGPQSKPPMTSKQAQKLHKLATRQPRLSKAEQRRFERDEQERIRKEFDKEKQASKARVARDKKKAKEQQVVEHKRKNGLPLVDVRPSQDTIARFVRGNGLGRKRDS</sequence>
<reference evidence="2" key="2">
    <citation type="submission" date="2023-06" db="EMBL/GenBank/DDBJ databases">
        <authorList>
            <consortium name="Lawrence Berkeley National Laboratory"/>
            <person name="Haridas S."/>
            <person name="Hensen N."/>
            <person name="Bonometti L."/>
            <person name="Westerberg I."/>
            <person name="Brannstrom I.O."/>
            <person name="Guillou S."/>
            <person name="Cros-Aarteil S."/>
            <person name="Calhoun S."/>
            <person name="Kuo A."/>
            <person name="Mondo S."/>
            <person name="Pangilinan J."/>
            <person name="Riley R."/>
            <person name="Labutti K."/>
            <person name="Andreopoulos B."/>
            <person name="Lipzen A."/>
            <person name="Chen C."/>
            <person name="Yanf M."/>
            <person name="Daum C."/>
            <person name="Ng V."/>
            <person name="Clum A."/>
            <person name="Steindorff A."/>
            <person name="Ohm R."/>
            <person name="Martin F."/>
            <person name="Silar P."/>
            <person name="Natvig D."/>
            <person name="Lalanne C."/>
            <person name="Gautier V."/>
            <person name="Ament-Velasquez S.L."/>
            <person name="Kruys A."/>
            <person name="Hutchinson M.I."/>
            <person name="Powell A.J."/>
            <person name="Barry K."/>
            <person name="Miller A.N."/>
            <person name="Grigoriev I.V."/>
            <person name="Debuchy R."/>
            <person name="Gladieux P."/>
            <person name="Thoren M.H."/>
            <person name="Johannesson H."/>
        </authorList>
    </citation>
    <scope>NUCLEOTIDE SEQUENCE</scope>
    <source>
        <strain evidence="2">CBS 958.72</strain>
    </source>
</reference>
<organism evidence="2 3">
    <name type="scientific">Lasiosphaeria ovina</name>
    <dbReference type="NCBI Taxonomy" id="92902"/>
    <lineage>
        <taxon>Eukaryota</taxon>
        <taxon>Fungi</taxon>
        <taxon>Dikarya</taxon>
        <taxon>Ascomycota</taxon>
        <taxon>Pezizomycotina</taxon>
        <taxon>Sordariomycetes</taxon>
        <taxon>Sordariomycetidae</taxon>
        <taxon>Sordariales</taxon>
        <taxon>Lasiosphaeriaceae</taxon>
        <taxon>Lasiosphaeria</taxon>
    </lineage>
</organism>
<evidence type="ECO:0000313" key="2">
    <source>
        <dbReference type="EMBL" id="KAK3358417.1"/>
    </source>
</evidence>
<gene>
    <name evidence="2" type="ORF">B0T24DRAFT_540486</name>
</gene>
<feature type="non-terminal residue" evidence="2">
    <location>
        <position position="130"/>
    </location>
</feature>
<comment type="caution">
    <text evidence="2">The sequence shown here is derived from an EMBL/GenBank/DDBJ whole genome shotgun (WGS) entry which is preliminary data.</text>
</comment>
<name>A0AAE0JRK0_9PEZI</name>
<evidence type="ECO:0000313" key="3">
    <source>
        <dbReference type="Proteomes" id="UP001287356"/>
    </source>
</evidence>
<dbReference type="Proteomes" id="UP001287356">
    <property type="component" value="Unassembled WGS sequence"/>
</dbReference>
<reference evidence="2" key="1">
    <citation type="journal article" date="2023" name="Mol. Phylogenet. Evol.">
        <title>Genome-scale phylogeny and comparative genomics of the fungal order Sordariales.</title>
        <authorList>
            <person name="Hensen N."/>
            <person name="Bonometti L."/>
            <person name="Westerberg I."/>
            <person name="Brannstrom I.O."/>
            <person name="Guillou S."/>
            <person name="Cros-Aarteil S."/>
            <person name="Calhoun S."/>
            <person name="Haridas S."/>
            <person name="Kuo A."/>
            <person name="Mondo S."/>
            <person name="Pangilinan J."/>
            <person name="Riley R."/>
            <person name="LaButti K."/>
            <person name="Andreopoulos B."/>
            <person name="Lipzen A."/>
            <person name="Chen C."/>
            <person name="Yan M."/>
            <person name="Daum C."/>
            <person name="Ng V."/>
            <person name="Clum A."/>
            <person name="Steindorff A."/>
            <person name="Ohm R.A."/>
            <person name="Martin F."/>
            <person name="Silar P."/>
            <person name="Natvig D.O."/>
            <person name="Lalanne C."/>
            <person name="Gautier V."/>
            <person name="Ament-Velasquez S.L."/>
            <person name="Kruys A."/>
            <person name="Hutchinson M.I."/>
            <person name="Powell A.J."/>
            <person name="Barry K."/>
            <person name="Miller A.N."/>
            <person name="Grigoriev I.V."/>
            <person name="Debuchy R."/>
            <person name="Gladieux P."/>
            <person name="Hiltunen Thoren M."/>
            <person name="Johannesson H."/>
        </authorList>
    </citation>
    <scope>NUCLEOTIDE SEQUENCE</scope>
    <source>
        <strain evidence="2">CBS 958.72</strain>
    </source>
</reference>
<dbReference type="EMBL" id="JAULSN010000016">
    <property type="protein sequence ID" value="KAK3358417.1"/>
    <property type="molecule type" value="Genomic_DNA"/>
</dbReference>
<keyword evidence="3" id="KW-1185">Reference proteome</keyword>
<feature type="region of interest" description="Disordered" evidence="1">
    <location>
        <begin position="1"/>
        <end position="108"/>
    </location>
</feature>
<feature type="compositionally biased region" description="Basic and acidic residues" evidence="1">
    <location>
        <begin position="52"/>
        <end position="77"/>
    </location>
</feature>
<evidence type="ECO:0000256" key="1">
    <source>
        <dbReference type="SAM" id="MobiDB-lite"/>
    </source>
</evidence>
<accession>A0AAE0JRK0</accession>
<proteinExistence type="predicted"/>